<dbReference type="Gene3D" id="2.30.30.40">
    <property type="entry name" value="SH3 Domains"/>
    <property type="match status" value="1"/>
</dbReference>
<reference evidence="1 2" key="1">
    <citation type="submission" date="2020-02" db="EMBL/GenBank/DDBJ databases">
        <title>Genome sequencing, annotation and comparative genomic analysis of Bacillus tequilensis EA-CB0015, an effective biological control agent against Pseudocercospora fijiensis in banana plants.</title>
        <authorList>
            <person name="Cuellar-Gaviria T.Z."/>
            <person name="Ju K.-S."/>
            <person name="Villegas-Escobar V."/>
        </authorList>
    </citation>
    <scope>NUCLEOTIDE SEQUENCE [LARGE SCALE GENOMIC DNA]</scope>
    <source>
        <strain evidence="1 2">EA-CB0015</strain>
    </source>
</reference>
<accession>A0A6H0WQE9</accession>
<proteinExistence type="predicted"/>
<name>A0A6H0WQE9_9BACI</name>
<evidence type="ECO:0000313" key="2">
    <source>
        <dbReference type="Proteomes" id="UP000501914"/>
    </source>
</evidence>
<dbReference type="EMBL" id="CP048852">
    <property type="protein sequence ID" value="QIW82189.1"/>
    <property type="molecule type" value="Genomic_DNA"/>
</dbReference>
<keyword evidence="2" id="KW-1185">Reference proteome</keyword>
<dbReference type="RefSeq" id="WP_167873856.1">
    <property type="nucleotide sequence ID" value="NZ_CP048852.1"/>
</dbReference>
<organism evidence="1 2">
    <name type="scientific">Bacillus tequilensis</name>
    <dbReference type="NCBI Taxonomy" id="227866"/>
    <lineage>
        <taxon>Bacteria</taxon>
        <taxon>Bacillati</taxon>
        <taxon>Bacillota</taxon>
        <taxon>Bacilli</taxon>
        <taxon>Bacillales</taxon>
        <taxon>Bacillaceae</taxon>
        <taxon>Bacillus</taxon>
    </lineage>
</organism>
<dbReference type="Pfam" id="PF09629">
    <property type="entry name" value="YorP"/>
    <property type="match status" value="1"/>
</dbReference>
<dbReference type="SUPFAM" id="SSF159038">
    <property type="entry name" value="YorP-like"/>
    <property type="match status" value="1"/>
</dbReference>
<protein>
    <submittedName>
        <fullName evidence="1">YorP family protein</fullName>
    </submittedName>
</protein>
<dbReference type="InterPro" id="IPR018591">
    <property type="entry name" value="YorP"/>
</dbReference>
<sequence length="71" mass="8028">MPEHWSYPVGLAVEINNNARYGCPHHVGRKGKIIEHLHSATYDYAVSDETGDITYFKEHELTPLKGGLTYV</sequence>
<evidence type="ECO:0000313" key="1">
    <source>
        <dbReference type="EMBL" id="QIW82189.1"/>
    </source>
</evidence>
<dbReference type="KEGG" id="bteq:G4P54_09695"/>
<dbReference type="AlphaFoldDB" id="A0A6H0WQE9"/>
<dbReference type="Proteomes" id="UP000501914">
    <property type="component" value="Chromosome"/>
</dbReference>
<dbReference type="InterPro" id="IPR038027">
    <property type="entry name" value="YorP_sf"/>
</dbReference>
<gene>
    <name evidence="1" type="ORF">G4P54_09695</name>
</gene>